<dbReference type="OrthoDB" id="9882910at2"/>
<evidence type="ECO:0000313" key="2">
    <source>
        <dbReference type="Proteomes" id="UP000191153"/>
    </source>
</evidence>
<proteinExistence type="predicted"/>
<dbReference type="AlphaFoldDB" id="A0A1T4QCV2"/>
<accession>A0A1T4QCV2</accession>
<dbReference type="STRING" id="180163.SAMN02745174_02278"/>
<organism evidence="1 2">
    <name type="scientific">Cetobacterium ceti</name>
    <dbReference type="NCBI Taxonomy" id="180163"/>
    <lineage>
        <taxon>Bacteria</taxon>
        <taxon>Fusobacteriati</taxon>
        <taxon>Fusobacteriota</taxon>
        <taxon>Fusobacteriia</taxon>
        <taxon>Fusobacteriales</taxon>
        <taxon>Fusobacteriaceae</taxon>
        <taxon>Cetobacterium</taxon>
    </lineage>
</organism>
<dbReference type="RefSeq" id="WP_078694716.1">
    <property type="nucleotide sequence ID" value="NZ_FUWX01000021.1"/>
</dbReference>
<protein>
    <recommendedName>
        <fullName evidence="3">Bacteriophage lambda head decoration protein D</fullName>
    </recommendedName>
</protein>
<keyword evidence="2" id="KW-1185">Reference proteome</keyword>
<dbReference type="Proteomes" id="UP000191153">
    <property type="component" value="Unassembled WGS sequence"/>
</dbReference>
<gene>
    <name evidence="1" type="ORF">SAMN02745174_02278</name>
</gene>
<evidence type="ECO:0000313" key="1">
    <source>
        <dbReference type="EMBL" id="SKA01579.1"/>
    </source>
</evidence>
<dbReference type="EMBL" id="FUWX01000021">
    <property type="protein sequence ID" value="SKA01579.1"/>
    <property type="molecule type" value="Genomic_DNA"/>
</dbReference>
<reference evidence="1 2" key="1">
    <citation type="submission" date="2017-02" db="EMBL/GenBank/DDBJ databases">
        <authorList>
            <person name="Peterson S.W."/>
        </authorList>
    </citation>
    <scope>NUCLEOTIDE SEQUENCE [LARGE SCALE GENOMIC DNA]</scope>
    <source>
        <strain evidence="1 2">ATCC 700028</strain>
    </source>
</reference>
<evidence type="ECO:0008006" key="3">
    <source>
        <dbReference type="Google" id="ProtNLM"/>
    </source>
</evidence>
<name>A0A1T4QCV2_9FUSO</name>
<sequence>MKKTEIKTKVLVAGNDITPTTYKMPCTAGEYKSGTIVEWDTSTKKMKPATAAANMFGIIVEDITVGENGMALVYVTGRFDFTECIIPTVHGESKLDYQIKGKEIGIFFAE</sequence>